<protein>
    <submittedName>
        <fullName evidence="1">Uncharacterized protein</fullName>
    </submittedName>
</protein>
<dbReference type="RefSeq" id="WP_184568242.1">
    <property type="nucleotide sequence ID" value="NZ_JACIEI010000024.1"/>
</dbReference>
<accession>A0A7W6E789</accession>
<evidence type="ECO:0000313" key="2">
    <source>
        <dbReference type="Proteomes" id="UP000530268"/>
    </source>
</evidence>
<dbReference type="AlphaFoldDB" id="A0A7W6E789"/>
<proteinExistence type="predicted"/>
<comment type="caution">
    <text evidence="1">The sequence shown here is derived from an EMBL/GenBank/DDBJ whole genome shotgun (WGS) entry which is preliminary data.</text>
</comment>
<dbReference type="EMBL" id="JACIEI010000024">
    <property type="protein sequence ID" value="MBB3995993.1"/>
    <property type="molecule type" value="Genomic_DNA"/>
</dbReference>
<sequence length="125" mass="14303">MIIPDETFLKLPAREKESQMLFLAGEICLGLFKPTSAMEESSLRLAGYMADHAFGRSRDNHLYDENVSSVRRACHLLLEGLPVPLIESYDPLQVRWGTPCLMDYGKMRSELDVHILDLKRDHNIN</sequence>
<keyword evidence="2" id="KW-1185">Reference proteome</keyword>
<evidence type="ECO:0000313" key="1">
    <source>
        <dbReference type="EMBL" id="MBB3995993.1"/>
    </source>
</evidence>
<gene>
    <name evidence="1" type="ORF">GGR95_003659</name>
</gene>
<organism evidence="1 2">
    <name type="scientific">Sulfitobacter undariae</name>
    <dbReference type="NCBI Taxonomy" id="1563671"/>
    <lineage>
        <taxon>Bacteria</taxon>
        <taxon>Pseudomonadati</taxon>
        <taxon>Pseudomonadota</taxon>
        <taxon>Alphaproteobacteria</taxon>
        <taxon>Rhodobacterales</taxon>
        <taxon>Roseobacteraceae</taxon>
        <taxon>Sulfitobacter</taxon>
    </lineage>
</organism>
<name>A0A7W6E789_9RHOB</name>
<dbReference type="Proteomes" id="UP000530268">
    <property type="component" value="Unassembled WGS sequence"/>
</dbReference>
<reference evidence="1 2" key="1">
    <citation type="submission" date="2020-08" db="EMBL/GenBank/DDBJ databases">
        <title>Genomic Encyclopedia of Type Strains, Phase IV (KMG-IV): sequencing the most valuable type-strain genomes for metagenomic binning, comparative biology and taxonomic classification.</title>
        <authorList>
            <person name="Goeker M."/>
        </authorList>
    </citation>
    <scope>NUCLEOTIDE SEQUENCE [LARGE SCALE GENOMIC DNA]</scope>
    <source>
        <strain evidence="1 2">DSM 102234</strain>
    </source>
</reference>